<keyword evidence="2" id="KW-1185">Reference proteome</keyword>
<gene>
    <name evidence="1" type="ORF">J4051_04985</name>
</gene>
<evidence type="ECO:0000313" key="1">
    <source>
        <dbReference type="EMBL" id="MBO3097610.1"/>
    </source>
</evidence>
<evidence type="ECO:0000313" key="2">
    <source>
        <dbReference type="Proteomes" id="UP000681315"/>
    </source>
</evidence>
<sequence length="193" mass="21957">MKFITIHLALVLSIILPIMSSGELTKAKAEEIIRACEEKTGKPAIKTGSISYGRVEVVSYMNTRHDSKMEPYIKYRDMGLVTIDTLPTITKGSWGRKVEAFQIQLTPKASEHIISRDTLDDVITAKFKIFQYLFDSVTEVHIIPDKNIASVKAKLIRSNETPFFTEVSEKNNKKEIIRTLTFRKTTDGWKLCD</sequence>
<accession>A0ABS3SPI0</accession>
<proteinExistence type="predicted"/>
<dbReference type="RefSeq" id="WP_208232755.1">
    <property type="nucleotide sequence ID" value="NZ_JAGEVG010000004.1"/>
</dbReference>
<name>A0ABS3SPI0_9FLAO</name>
<dbReference type="EMBL" id="JAGEVG010000004">
    <property type="protein sequence ID" value="MBO3097610.1"/>
    <property type="molecule type" value="Genomic_DNA"/>
</dbReference>
<dbReference type="Proteomes" id="UP000681315">
    <property type="component" value="Unassembled WGS sequence"/>
</dbReference>
<organism evidence="1 2">
    <name type="scientific">Gelidibacter pelagius</name>
    <dbReference type="NCBI Taxonomy" id="2819985"/>
    <lineage>
        <taxon>Bacteria</taxon>
        <taxon>Pseudomonadati</taxon>
        <taxon>Bacteroidota</taxon>
        <taxon>Flavobacteriia</taxon>
        <taxon>Flavobacteriales</taxon>
        <taxon>Flavobacteriaceae</taxon>
        <taxon>Gelidibacter</taxon>
    </lineage>
</organism>
<comment type="caution">
    <text evidence="1">The sequence shown here is derived from an EMBL/GenBank/DDBJ whole genome shotgun (WGS) entry which is preliminary data.</text>
</comment>
<protein>
    <submittedName>
        <fullName evidence="1">Uncharacterized protein</fullName>
    </submittedName>
</protein>
<reference evidence="1 2" key="1">
    <citation type="submission" date="2021-03" db="EMBL/GenBank/DDBJ databases">
        <title>Gelidibacter sp. nov., isolated from costal sediment.</title>
        <authorList>
            <person name="Lun K.-Y."/>
        </authorList>
    </citation>
    <scope>NUCLEOTIDE SEQUENCE [LARGE SCALE GENOMIC DNA]</scope>
    <source>
        <strain evidence="1 2">DF109</strain>
    </source>
</reference>